<dbReference type="PROSITE" id="PS51746">
    <property type="entry name" value="PPM_2"/>
    <property type="match status" value="1"/>
</dbReference>
<feature type="region of interest" description="Disordered" evidence="1">
    <location>
        <begin position="1"/>
        <end position="88"/>
    </location>
</feature>
<dbReference type="AlphaFoldDB" id="A0A4R1HIQ3"/>
<accession>A0A4R1HIQ3</accession>
<dbReference type="SUPFAM" id="SSF81606">
    <property type="entry name" value="PP2C-like"/>
    <property type="match status" value="1"/>
</dbReference>
<dbReference type="Proteomes" id="UP000295560">
    <property type="component" value="Unassembled WGS sequence"/>
</dbReference>
<protein>
    <submittedName>
        <fullName evidence="3">Serine/threonine protein phosphatase PrpC</fullName>
    </submittedName>
</protein>
<sequence length="360" mass="35253">MTVIDDAGTSGRHGAAPFRGSVLGNPPDAGADPDGGATPTGAPSAHAVPARVPATDAARPCAPSADAVPARVPAADAGTRVPGTDASRTRVPAVDHFPAGVPDGGVPTALHRVGTPGNPAAAVASVRGLRTVGADAAMIAGHGSGLAAAVADGIGDSAAAARAARRAADAAVRSAPGAGTRAALLAARDAVDVEPSGDTVLVVAAGLPGGGWTVSWVGDCRALLWDGTELRSITRDHTMAEELRALGVAAGGSWENVVTTTVRTADPSTAGHVWGPPGAGTLLLLTDGVHRVLPAERIAAVLSAAEEGGFEAGVTARALVADALDAGGRDNATAAIVTLPDAWTGRTGTATVRIPTQRTS</sequence>
<name>A0A4R1HIQ3_PSEEN</name>
<proteinExistence type="predicted"/>
<keyword evidence="4" id="KW-1185">Reference proteome</keyword>
<organism evidence="3 4">
    <name type="scientific">Pseudonocardia endophytica</name>
    <dbReference type="NCBI Taxonomy" id="401976"/>
    <lineage>
        <taxon>Bacteria</taxon>
        <taxon>Bacillati</taxon>
        <taxon>Actinomycetota</taxon>
        <taxon>Actinomycetes</taxon>
        <taxon>Pseudonocardiales</taxon>
        <taxon>Pseudonocardiaceae</taxon>
        <taxon>Pseudonocardia</taxon>
    </lineage>
</organism>
<dbReference type="Gene3D" id="3.60.40.10">
    <property type="entry name" value="PPM-type phosphatase domain"/>
    <property type="match status" value="1"/>
</dbReference>
<dbReference type="SMART" id="SM00332">
    <property type="entry name" value="PP2Cc"/>
    <property type="match status" value="1"/>
</dbReference>
<feature type="domain" description="PPM-type phosphatase" evidence="2">
    <location>
        <begin position="120"/>
        <end position="339"/>
    </location>
</feature>
<dbReference type="SMART" id="SM00331">
    <property type="entry name" value="PP2C_SIG"/>
    <property type="match status" value="1"/>
</dbReference>
<dbReference type="EMBL" id="SMFZ01000002">
    <property type="protein sequence ID" value="TCK20841.1"/>
    <property type="molecule type" value="Genomic_DNA"/>
</dbReference>
<reference evidence="3 4" key="1">
    <citation type="submission" date="2019-03" db="EMBL/GenBank/DDBJ databases">
        <title>Sequencing the genomes of 1000 actinobacteria strains.</title>
        <authorList>
            <person name="Klenk H.-P."/>
        </authorList>
    </citation>
    <scope>NUCLEOTIDE SEQUENCE [LARGE SCALE GENOMIC DNA]</scope>
    <source>
        <strain evidence="3 4">DSM 44969</strain>
    </source>
</reference>
<dbReference type="InterPro" id="IPR036457">
    <property type="entry name" value="PPM-type-like_dom_sf"/>
</dbReference>
<evidence type="ECO:0000256" key="1">
    <source>
        <dbReference type="SAM" id="MobiDB-lite"/>
    </source>
</evidence>
<feature type="compositionally biased region" description="Low complexity" evidence="1">
    <location>
        <begin position="26"/>
        <end position="43"/>
    </location>
</feature>
<evidence type="ECO:0000313" key="3">
    <source>
        <dbReference type="EMBL" id="TCK20841.1"/>
    </source>
</evidence>
<feature type="compositionally biased region" description="Low complexity" evidence="1">
    <location>
        <begin position="62"/>
        <end position="77"/>
    </location>
</feature>
<comment type="caution">
    <text evidence="3">The sequence shown here is derived from an EMBL/GenBank/DDBJ whole genome shotgun (WGS) entry which is preliminary data.</text>
</comment>
<dbReference type="InterPro" id="IPR001932">
    <property type="entry name" value="PPM-type_phosphatase-like_dom"/>
</dbReference>
<evidence type="ECO:0000259" key="2">
    <source>
        <dbReference type="PROSITE" id="PS51746"/>
    </source>
</evidence>
<gene>
    <name evidence="3" type="ORF">EV378_4805</name>
</gene>
<evidence type="ECO:0000313" key="4">
    <source>
        <dbReference type="Proteomes" id="UP000295560"/>
    </source>
</evidence>